<evidence type="ECO:0000256" key="3">
    <source>
        <dbReference type="ARBA" id="ARBA00022833"/>
    </source>
</evidence>
<organism evidence="6 7">
    <name type="scientific">Sistotremastrum suecicum HHB10207 ss-3</name>
    <dbReference type="NCBI Taxonomy" id="1314776"/>
    <lineage>
        <taxon>Eukaryota</taxon>
        <taxon>Fungi</taxon>
        <taxon>Dikarya</taxon>
        <taxon>Basidiomycota</taxon>
        <taxon>Agaricomycotina</taxon>
        <taxon>Agaricomycetes</taxon>
        <taxon>Sistotremastrales</taxon>
        <taxon>Sistotremastraceae</taxon>
        <taxon>Sistotremastrum</taxon>
    </lineage>
</organism>
<dbReference type="STRING" id="1314776.A0A166ATI5"/>
<dbReference type="InterPro" id="IPR002893">
    <property type="entry name" value="Znf_MYND"/>
</dbReference>
<evidence type="ECO:0000313" key="6">
    <source>
        <dbReference type="EMBL" id="KZT35659.1"/>
    </source>
</evidence>
<dbReference type="OrthoDB" id="432970at2759"/>
<keyword evidence="7" id="KW-1185">Reference proteome</keyword>
<gene>
    <name evidence="6" type="ORF">SISSUDRAFT_1121462</name>
</gene>
<evidence type="ECO:0000256" key="2">
    <source>
        <dbReference type="ARBA" id="ARBA00022771"/>
    </source>
</evidence>
<dbReference type="PROSITE" id="PS50865">
    <property type="entry name" value="ZF_MYND_2"/>
    <property type="match status" value="1"/>
</dbReference>
<protein>
    <recommendedName>
        <fullName evidence="5">MYND-type domain-containing protein</fullName>
    </recommendedName>
</protein>
<dbReference type="PROSITE" id="PS01360">
    <property type="entry name" value="ZF_MYND_1"/>
    <property type="match status" value="1"/>
</dbReference>
<reference evidence="6 7" key="1">
    <citation type="journal article" date="2016" name="Mol. Biol. Evol.">
        <title>Comparative Genomics of Early-Diverging Mushroom-Forming Fungi Provides Insights into the Origins of Lignocellulose Decay Capabilities.</title>
        <authorList>
            <person name="Nagy L.G."/>
            <person name="Riley R."/>
            <person name="Tritt A."/>
            <person name="Adam C."/>
            <person name="Daum C."/>
            <person name="Floudas D."/>
            <person name="Sun H."/>
            <person name="Yadav J.S."/>
            <person name="Pangilinan J."/>
            <person name="Larsson K.H."/>
            <person name="Matsuura K."/>
            <person name="Barry K."/>
            <person name="Labutti K."/>
            <person name="Kuo R."/>
            <person name="Ohm R.A."/>
            <person name="Bhattacharya S.S."/>
            <person name="Shirouzu T."/>
            <person name="Yoshinaga Y."/>
            <person name="Martin F.M."/>
            <person name="Grigoriev I.V."/>
            <person name="Hibbett D.S."/>
        </authorList>
    </citation>
    <scope>NUCLEOTIDE SEQUENCE [LARGE SCALE GENOMIC DNA]</scope>
    <source>
        <strain evidence="6 7">HHB10207 ss-3</strain>
    </source>
</reference>
<keyword evidence="2 4" id="KW-0863">Zinc-finger</keyword>
<evidence type="ECO:0000259" key="5">
    <source>
        <dbReference type="PROSITE" id="PS50865"/>
    </source>
</evidence>
<evidence type="ECO:0000256" key="1">
    <source>
        <dbReference type="ARBA" id="ARBA00022723"/>
    </source>
</evidence>
<feature type="domain" description="MYND-type" evidence="5">
    <location>
        <begin position="670"/>
        <end position="708"/>
    </location>
</feature>
<name>A0A166ATI5_9AGAM</name>
<dbReference type="SUPFAM" id="SSF144232">
    <property type="entry name" value="HIT/MYND zinc finger-like"/>
    <property type="match status" value="1"/>
</dbReference>
<dbReference type="GO" id="GO:0008270">
    <property type="term" value="F:zinc ion binding"/>
    <property type="evidence" value="ECO:0007669"/>
    <property type="project" value="UniProtKB-KW"/>
</dbReference>
<keyword evidence="3" id="KW-0862">Zinc</keyword>
<dbReference type="Gene3D" id="6.10.140.2220">
    <property type="match status" value="1"/>
</dbReference>
<dbReference type="AlphaFoldDB" id="A0A166ATI5"/>
<keyword evidence="1" id="KW-0479">Metal-binding</keyword>
<evidence type="ECO:0000256" key="4">
    <source>
        <dbReference type="PROSITE-ProRule" id="PRU00134"/>
    </source>
</evidence>
<dbReference type="EMBL" id="KV428132">
    <property type="protein sequence ID" value="KZT35659.1"/>
    <property type="molecule type" value="Genomic_DNA"/>
</dbReference>
<accession>A0A166ATI5</accession>
<evidence type="ECO:0000313" key="7">
    <source>
        <dbReference type="Proteomes" id="UP000076798"/>
    </source>
</evidence>
<dbReference type="Proteomes" id="UP000076798">
    <property type="component" value="Unassembled WGS sequence"/>
</dbReference>
<proteinExistence type="predicted"/>
<sequence>MATLHYVDIDLVDGRIPHNSLELQCLILPGSALAPCLGQLSSIVCKHLDIAIFTARDIKRVLKTKSGSEVIRKLVKCVEENEERKNVRVLGGILATISHILKDTILSQEIYKQNLHHFVIRCLDMRPLDPELCDLLVSVIAEFVVAPGNTHSHDIAIRSMTRIAHLIPAYAGHDKKLQLLFVILRMNLVKVRFDKLSRSSDATPPSKDDLELPYLAKTLVGLLTEGPIWLIRNQLGHMSDILIWISYHQPKAILDLSLNSGPLFFTACVLTSTVALRCRGFMGLMNLHHLKYSADGRLSEPRLCFNQRRRDLFPEELYNQSTSLIEYVHNLNEEEVAQIRHDSSVTDFFDGVFFNAYGAALRYVDYEISGGQATDQSFMFPNLRSLGIPDLGDDPNDLVHEMEIALRVNKKPFEADVLRLGFVMIFWQEMAAKKGDSEEIQRLYFSARMWAQAGMQKWPDNSYFYWAMAHIHGGIECSEWTERALQCSGCTPHMRKRIRFVNALNDFSMSVTSLAYEVNESLSWRMAAECLKATSSTIKEALEPSRGSPEEKLLTVFLYVTELMVGGSTSSLLVPLEKKAIKAMSALAAIKYPGHAEFLKAVADFLLNREKAPTRWSTFLAEVPNSKNFAADVLRFNNPDAEGLFWDERRVQVGRWYEQKMVNDEPLPLCTGCGTSSLGLRKCSKCEKARYCDKSCQTSDWKRHKKECVSSKSTE</sequence>
<dbReference type="Pfam" id="PF01753">
    <property type="entry name" value="zf-MYND"/>
    <property type="match status" value="1"/>
</dbReference>